<dbReference type="STRING" id="1802200.A2812_02535"/>
<dbReference type="PROSITE" id="PS01036">
    <property type="entry name" value="HSP70_3"/>
    <property type="match status" value="1"/>
</dbReference>
<accession>A0A1G2HSN2</accession>
<dbReference type="Gene3D" id="3.30.1490.300">
    <property type="match status" value="1"/>
</dbReference>
<dbReference type="Gene3D" id="3.30.420.40">
    <property type="match status" value="2"/>
</dbReference>
<dbReference type="SUPFAM" id="SSF53067">
    <property type="entry name" value="Actin-like ATPase domain"/>
    <property type="match status" value="2"/>
</dbReference>
<dbReference type="InterPro" id="IPR050696">
    <property type="entry name" value="FtsA/MreB"/>
</dbReference>
<reference evidence="2 3" key="1">
    <citation type="journal article" date="2016" name="Nat. Commun.">
        <title>Thousands of microbial genomes shed light on interconnected biogeochemical processes in an aquifer system.</title>
        <authorList>
            <person name="Anantharaman K."/>
            <person name="Brown C.T."/>
            <person name="Hug L.A."/>
            <person name="Sharon I."/>
            <person name="Castelle C.J."/>
            <person name="Probst A.J."/>
            <person name="Thomas B.C."/>
            <person name="Singh A."/>
            <person name="Wilkins M.J."/>
            <person name="Karaoz U."/>
            <person name="Brodie E.L."/>
            <person name="Williams K.H."/>
            <person name="Hubbard S.S."/>
            <person name="Banfield J.F."/>
        </authorList>
    </citation>
    <scope>NUCLEOTIDE SEQUENCE [LARGE SCALE GENOMIC DNA]</scope>
</reference>
<dbReference type="PIRSF" id="PIRSF019169">
    <property type="entry name" value="PilM"/>
    <property type="match status" value="1"/>
</dbReference>
<dbReference type="InterPro" id="IPR005883">
    <property type="entry name" value="PilM"/>
</dbReference>
<evidence type="ECO:0000256" key="1">
    <source>
        <dbReference type="ARBA" id="ARBA00007381"/>
    </source>
</evidence>
<evidence type="ECO:0008006" key="4">
    <source>
        <dbReference type="Google" id="ProtNLM"/>
    </source>
</evidence>
<sequence>MNFNLEKLNILSNPLKMFFPKKMVGIDIGTASIKIAELSRWGQGKTLENYGEIKSSSLYKEPFRSVERGSYLLSNYFVSRAIRAVLDEAKISTRAVIFSIPDFSTFCVSFELPPMSAKEIKEAVYFTAPQYIPLPITETTLDWKLIEGEPGNKDSKLKIFLVAIPNQTIQDCQNVAKMAGLELYAVEAEAFSLARALIKENKKCICLIDIGVQSTTINIVERGNLKKSYSFDFAGGQLTYAVSSALGLGHTEAEELKNEQGLVSSKKNITETLYLLIDPLLIKVKDILYDFYVKNGKEAEEIYLTGGTSALPGLQEYFKEVLKKNVQNPNCFSELLYPPIITSTLEKMAPSFSAAVGAALGGLDTQN</sequence>
<name>A0A1G2HSN2_9BACT</name>
<dbReference type="AlphaFoldDB" id="A0A1G2HSN2"/>
<dbReference type="PANTHER" id="PTHR32432">
    <property type="entry name" value="CELL DIVISION PROTEIN FTSA-RELATED"/>
    <property type="match status" value="1"/>
</dbReference>
<gene>
    <name evidence="2" type="ORF">A2812_02535</name>
</gene>
<dbReference type="CDD" id="cd24049">
    <property type="entry name" value="ASKHA_NBD_PilM"/>
    <property type="match status" value="1"/>
</dbReference>
<dbReference type="Proteomes" id="UP000177190">
    <property type="component" value="Unassembled WGS sequence"/>
</dbReference>
<comment type="caution">
    <text evidence="2">The sequence shown here is derived from an EMBL/GenBank/DDBJ whole genome shotgun (WGS) entry which is preliminary data.</text>
</comment>
<comment type="similarity">
    <text evidence="1">Belongs to the heat shock protein 70 family.</text>
</comment>
<dbReference type="InterPro" id="IPR043129">
    <property type="entry name" value="ATPase_NBD"/>
</dbReference>
<dbReference type="EMBL" id="MHOM01000018">
    <property type="protein sequence ID" value="OGZ64898.1"/>
    <property type="molecule type" value="Genomic_DNA"/>
</dbReference>
<dbReference type="PANTHER" id="PTHR32432:SF3">
    <property type="entry name" value="ETHANOLAMINE UTILIZATION PROTEIN EUTJ"/>
    <property type="match status" value="1"/>
</dbReference>
<dbReference type="Pfam" id="PF11104">
    <property type="entry name" value="PilM_2"/>
    <property type="match status" value="1"/>
</dbReference>
<evidence type="ECO:0000313" key="3">
    <source>
        <dbReference type="Proteomes" id="UP000177190"/>
    </source>
</evidence>
<evidence type="ECO:0000313" key="2">
    <source>
        <dbReference type="EMBL" id="OGZ64898.1"/>
    </source>
</evidence>
<protein>
    <recommendedName>
        <fullName evidence="4">SHS2 domain-containing protein</fullName>
    </recommendedName>
</protein>
<dbReference type="NCBIfam" id="TIGR01175">
    <property type="entry name" value="pilM"/>
    <property type="match status" value="1"/>
</dbReference>
<organism evidence="2 3">
    <name type="scientific">Candidatus Staskawiczbacteria bacterium RIFCSPHIGHO2_01_FULL_36_16</name>
    <dbReference type="NCBI Taxonomy" id="1802200"/>
    <lineage>
        <taxon>Bacteria</taxon>
        <taxon>Candidatus Staskawicziibacteriota</taxon>
    </lineage>
</organism>
<proteinExistence type="inferred from homology"/>
<dbReference type="InterPro" id="IPR018181">
    <property type="entry name" value="Heat_shock_70_CS"/>
</dbReference>